<dbReference type="EC" id="2.7.13.3" evidence="2"/>
<evidence type="ECO:0000256" key="6">
    <source>
        <dbReference type="ARBA" id="ARBA00022777"/>
    </source>
</evidence>
<dbReference type="SUPFAM" id="SSF47384">
    <property type="entry name" value="Homodimeric domain of signal transducing histidine kinase"/>
    <property type="match status" value="1"/>
</dbReference>
<evidence type="ECO:0000259" key="10">
    <source>
        <dbReference type="PROSITE" id="PS50109"/>
    </source>
</evidence>
<comment type="catalytic activity">
    <reaction evidence="1">
        <text>ATP + protein L-histidine = ADP + protein N-phospho-L-histidine.</text>
        <dbReference type="EC" id="2.7.13.3"/>
    </reaction>
</comment>
<evidence type="ECO:0000256" key="8">
    <source>
        <dbReference type="ARBA" id="ARBA00023012"/>
    </source>
</evidence>
<gene>
    <name evidence="11" type="ORF">E5L68_014220</name>
</gene>
<keyword evidence="5" id="KW-0547">Nucleotide-binding</keyword>
<dbReference type="Pfam" id="PF02518">
    <property type="entry name" value="HATPase_c"/>
    <property type="match status" value="1"/>
</dbReference>
<dbReference type="PROSITE" id="PS50109">
    <property type="entry name" value="HIS_KIN"/>
    <property type="match status" value="1"/>
</dbReference>
<dbReference type="InterPro" id="IPR036097">
    <property type="entry name" value="HisK_dim/P_sf"/>
</dbReference>
<dbReference type="CDD" id="cd00075">
    <property type="entry name" value="HATPase"/>
    <property type="match status" value="1"/>
</dbReference>
<dbReference type="InterPro" id="IPR036890">
    <property type="entry name" value="HATPase_C_sf"/>
</dbReference>
<keyword evidence="4" id="KW-0808">Transferase</keyword>
<keyword evidence="9" id="KW-1133">Transmembrane helix</keyword>
<feature type="transmembrane region" description="Helical" evidence="9">
    <location>
        <begin position="12"/>
        <end position="34"/>
    </location>
</feature>
<comment type="caution">
    <text evidence="11">The sequence shown here is derived from an EMBL/GenBank/DDBJ whole genome shotgun (WGS) entry which is preliminary data.</text>
</comment>
<dbReference type="GO" id="GO:0016301">
    <property type="term" value="F:kinase activity"/>
    <property type="evidence" value="ECO:0007669"/>
    <property type="project" value="UniProtKB-KW"/>
</dbReference>
<evidence type="ECO:0000256" key="5">
    <source>
        <dbReference type="ARBA" id="ARBA00022741"/>
    </source>
</evidence>
<evidence type="ECO:0000256" key="4">
    <source>
        <dbReference type="ARBA" id="ARBA00022679"/>
    </source>
</evidence>
<dbReference type="PANTHER" id="PTHR42878:SF7">
    <property type="entry name" value="SENSOR HISTIDINE KINASE GLRK"/>
    <property type="match status" value="1"/>
</dbReference>
<proteinExistence type="predicted"/>
<dbReference type="PRINTS" id="PR00344">
    <property type="entry name" value="BCTRLSENSOR"/>
</dbReference>
<keyword evidence="12" id="KW-1185">Reference proteome</keyword>
<feature type="transmembrane region" description="Helical" evidence="9">
    <location>
        <begin position="208"/>
        <end position="231"/>
    </location>
</feature>
<dbReference type="RefSeq" id="WP_138731136.1">
    <property type="nucleotide sequence ID" value="NZ_SRMP02000026.1"/>
</dbReference>
<evidence type="ECO:0000313" key="12">
    <source>
        <dbReference type="Proteomes" id="UP001517367"/>
    </source>
</evidence>
<evidence type="ECO:0000256" key="9">
    <source>
        <dbReference type="SAM" id="Phobius"/>
    </source>
</evidence>
<organism evidence="11 12">
    <name type="scientific">Pedobacter helvus</name>
    <dbReference type="NCBI Taxonomy" id="2563444"/>
    <lineage>
        <taxon>Bacteria</taxon>
        <taxon>Pseudomonadati</taxon>
        <taxon>Bacteroidota</taxon>
        <taxon>Sphingobacteriia</taxon>
        <taxon>Sphingobacteriales</taxon>
        <taxon>Sphingobacteriaceae</taxon>
        <taxon>Pedobacter</taxon>
    </lineage>
</organism>
<dbReference type="Gene3D" id="3.30.565.10">
    <property type="entry name" value="Histidine kinase-like ATPase, C-terminal domain"/>
    <property type="match status" value="1"/>
</dbReference>
<dbReference type="Gene3D" id="1.10.287.130">
    <property type="match status" value="1"/>
</dbReference>
<evidence type="ECO:0000256" key="1">
    <source>
        <dbReference type="ARBA" id="ARBA00000085"/>
    </source>
</evidence>
<keyword evidence="3" id="KW-0597">Phosphoprotein</keyword>
<dbReference type="SUPFAM" id="SSF55874">
    <property type="entry name" value="ATPase domain of HSP90 chaperone/DNA topoisomerase II/histidine kinase"/>
    <property type="match status" value="1"/>
</dbReference>
<name>A0ABW9JNN8_9SPHI</name>
<dbReference type="InterPro" id="IPR003594">
    <property type="entry name" value="HATPase_dom"/>
</dbReference>
<evidence type="ECO:0000256" key="7">
    <source>
        <dbReference type="ARBA" id="ARBA00022840"/>
    </source>
</evidence>
<keyword evidence="8" id="KW-0902">Two-component regulatory system</keyword>
<dbReference type="InterPro" id="IPR003661">
    <property type="entry name" value="HisK_dim/P_dom"/>
</dbReference>
<dbReference type="EMBL" id="SRMP02000026">
    <property type="protein sequence ID" value="MFN0292557.1"/>
    <property type="molecule type" value="Genomic_DNA"/>
</dbReference>
<dbReference type="InterPro" id="IPR050351">
    <property type="entry name" value="BphY/WalK/GraS-like"/>
</dbReference>
<dbReference type="InterPro" id="IPR005467">
    <property type="entry name" value="His_kinase_dom"/>
</dbReference>
<keyword evidence="9" id="KW-0812">Transmembrane</keyword>
<keyword evidence="6 11" id="KW-0418">Kinase</keyword>
<dbReference type="PANTHER" id="PTHR42878">
    <property type="entry name" value="TWO-COMPONENT HISTIDINE KINASE"/>
    <property type="match status" value="1"/>
</dbReference>
<evidence type="ECO:0000313" key="11">
    <source>
        <dbReference type="EMBL" id="MFN0292557.1"/>
    </source>
</evidence>
<feature type="domain" description="Histidine kinase" evidence="10">
    <location>
        <begin position="260"/>
        <end position="470"/>
    </location>
</feature>
<keyword evidence="9" id="KW-0472">Membrane</keyword>
<keyword evidence="7" id="KW-0067">ATP-binding</keyword>
<accession>A0ABW9JNN8</accession>
<sequence>MNKPTQQTKTIIYNYVIYVFVAIALIITLNHYGLKAIDGIRAFTSGESVYMKAQQEASRQLTTYVFTGKPEHYQHFLEQLQVPINDSLARLALDRNANHEIIEKHLLLGKNIPDDIINIIWVYQNFKSLPQFKKAVGLWKAADLLIIDLEKQGKYIHQKQKNNVLLSFTEKEKLANKIDKTCKRITTKGNEFDHALTVSSRLVNKTVLTINTLIALVIFLCIIIISIKYISRLSILQKNTMAQNNALLKTNEELDLFTHSVSHDLRSPITSLKGLITLAENESSEKERSLYFRLMTQILSRQDEFILKIIQLSKNKRLDIAIQEINLSTFFESIVNDLQHGLDFDVEIKYNIQPIVTKIDSFRLDIISRNLISNALKYADPSKNDRFIYISADLADGFLQINFEDNGLGIAEEHLGKIFEMFYVTTHHNKGSGIGLYLVKEMVNKLGGEITVSSVVNKGSIFSIKLPVML</sequence>
<dbReference type="SMART" id="SM00387">
    <property type="entry name" value="HATPase_c"/>
    <property type="match status" value="1"/>
</dbReference>
<reference evidence="11 12" key="1">
    <citation type="submission" date="2024-12" db="EMBL/GenBank/DDBJ databases">
        <authorList>
            <person name="Hu S."/>
        </authorList>
    </citation>
    <scope>NUCLEOTIDE SEQUENCE [LARGE SCALE GENOMIC DNA]</scope>
    <source>
        <strain evidence="11 12">P-25</strain>
    </source>
</reference>
<evidence type="ECO:0000256" key="3">
    <source>
        <dbReference type="ARBA" id="ARBA00022553"/>
    </source>
</evidence>
<dbReference type="Proteomes" id="UP001517367">
    <property type="component" value="Unassembled WGS sequence"/>
</dbReference>
<dbReference type="CDD" id="cd00082">
    <property type="entry name" value="HisKA"/>
    <property type="match status" value="1"/>
</dbReference>
<dbReference type="InterPro" id="IPR004358">
    <property type="entry name" value="Sig_transdc_His_kin-like_C"/>
</dbReference>
<protein>
    <recommendedName>
        <fullName evidence="2">histidine kinase</fullName>
        <ecNumber evidence="2">2.7.13.3</ecNumber>
    </recommendedName>
</protein>
<dbReference type="SMART" id="SM00388">
    <property type="entry name" value="HisKA"/>
    <property type="match status" value="1"/>
</dbReference>
<evidence type="ECO:0000256" key="2">
    <source>
        <dbReference type="ARBA" id="ARBA00012438"/>
    </source>
</evidence>